<evidence type="ECO:0000313" key="1">
    <source>
        <dbReference type="EMBL" id="KAJ8630443.1"/>
    </source>
</evidence>
<organism evidence="1 2">
    <name type="scientific">Persea americana</name>
    <name type="common">Avocado</name>
    <dbReference type="NCBI Taxonomy" id="3435"/>
    <lineage>
        <taxon>Eukaryota</taxon>
        <taxon>Viridiplantae</taxon>
        <taxon>Streptophyta</taxon>
        <taxon>Embryophyta</taxon>
        <taxon>Tracheophyta</taxon>
        <taxon>Spermatophyta</taxon>
        <taxon>Magnoliopsida</taxon>
        <taxon>Magnoliidae</taxon>
        <taxon>Laurales</taxon>
        <taxon>Lauraceae</taxon>
        <taxon>Persea</taxon>
    </lineage>
</organism>
<protein>
    <submittedName>
        <fullName evidence="1">Uncharacterized protein</fullName>
    </submittedName>
</protein>
<comment type="caution">
    <text evidence="1">The sequence shown here is derived from an EMBL/GenBank/DDBJ whole genome shotgun (WGS) entry which is preliminary data.</text>
</comment>
<gene>
    <name evidence="1" type="ORF">MRB53_023766</name>
</gene>
<reference evidence="1 2" key="1">
    <citation type="journal article" date="2022" name="Hortic Res">
        <title>A haplotype resolved chromosomal level avocado genome allows analysis of novel avocado genes.</title>
        <authorList>
            <person name="Nath O."/>
            <person name="Fletcher S.J."/>
            <person name="Hayward A."/>
            <person name="Shaw L.M."/>
            <person name="Masouleh A.K."/>
            <person name="Furtado A."/>
            <person name="Henry R.J."/>
            <person name="Mitter N."/>
        </authorList>
    </citation>
    <scope>NUCLEOTIDE SEQUENCE [LARGE SCALE GENOMIC DNA]</scope>
    <source>
        <strain evidence="2">cv. Hass</strain>
    </source>
</reference>
<sequence>MGKKAIKEDYYKLLGISVDATSQEIKEAYRKLQKKYHPDIAGQRGHEHTLKLNEAYQVLMRDDLRRNYDVSKGKRTEGFGSRFSGSGYSSWNGPIRSQGLFVDEAACIGCQECVHHASKTFMMDETLGCARVRVQFGDDVKQIEVSVDSCPVNCIHWVESEELPLLEFLIRPQPKQGYGVFGGGWERPSNVFMAAKAFNKQSKQEEHYHGEAPAAEETPAQAKARAHASLKLQMERFSRIWTWLTEVTGYNR</sequence>
<keyword evidence="2" id="KW-1185">Reference proteome</keyword>
<dbReference type="EMBL" id="CM056815">
    <property type="protein sequence ID" value="KAJ8630443.1"/>
    <property type="molecule type" value="Genomic_DNA"/>
</dbReference>
<accession>A0ACC2LAW8</accession>
<dbReference type="Proteomes" id="UP001234297">
    <property type="component" value="Chromosome 7"/>
</dbReference>
<name>A0ACC2LAW8_PERAE</name>
<proteinExistence type="predicted"/>
<evidence type="ECO:0000313" key="2">
    <source>
        <dbReference type="Proteomes" id="UP001234297"/>
    </source>
</evidence>